<dbReference type="AlphaFoldDB" id="A0A814IDJ2"/>
<proteinExistence type="predicted"/>
<gene>
    <name evidence="2" type="ORF">OXX778_LOCUS17474</name>
</gene>
<protein>
    <recommendedName>
        <fullName evidence="1">SAP domain-containing protein</fullName>
    </recommendedName>
</protein>
<feature type="domain" description="SAP" evidence="1">
    <location>
        <begin position="3"/>
        <end position="37"/>
    </location>
</feature>
<accession>A0A814IDJ2</accession>
<dbReference type="InterPro" id="IPR036361">
    <property type="entry name" value="SAP_dom_sf"/>
</dbReference>
<name>A0A814IDJ2_9BILA</name>
<organism evidence="2 3">
    <name type="scientific">Brachionus calyciflorus</name>
    <dbReference type="NCBI Taxonomy" id="104777"/>
    <lineage>
        <taxon>Eukaryota</taxon>
        <taxon>Metazoa</taxon>
        <taxon>Spiralia</taxon>
        <taxon>Gnathifera</taxon>
        <taxon>Rotifera</taxon>
        <taxon>Eurotatoria</taxon>
        <taxon>Monogononta</taxon>
        <taxon>Pseudotrocha</taxon>
        <taxon>Ploima</taxon>
        <taxon>Brachionidae</taxon>
        <taxon>Brachionus</taxon>
    </lineage>
</organism>
<keyword evidence="3" id="KW-1185">Reference proteome</keyword>
<dbReference type="Gene3D" id="1.10.720.30">
    <property type="entry name" value="SAP domain"/>
    <property type="match status" value="1"/>
</dbReference>
<sequence>MFNSTFLVTDLKAKCKEFNISYQGTKAILIKRLNEYITKTGINIEKENDDGGINVDNDDHVDVSDEEFSDVPINNQALDLESDGDTIETINTNNKRVKTQAYFTFTQELDNIEQAYLYLKDDKDNTWNKIRSRKTKEGHKECTTDHEKKIHILTLSICTGETGEDFKFVFESLKKAHKKVFNIDYRPCTLVADGADAITNGFMSAFNYDKHENFKRVMCWSHLVRNIDKRIYVVTSEEKRKLIVNDIFRLQKTYCSELFDFGYLMFEKKWLSTKDNEVKVFLYFFKKEWIDSSNSGWYEGLTQGEHTPSTDNALESFNGKIKKIHTLRERLAVNTYLTNTYDMIRKMQLKKKV</sequence>
<dbReference type="InterPro" id="IPR003034">
    <property type="entry name" value="SAP_dom"/>
</dbReference>
<dbReference type="PROSITE" id="PS50800">
    <property type="entry name" value="SAP"/>
    <property type="match status" value="1"/>
</dbReference>
<evidence type="ECO:0000313" key="2">
    <source>
        <dbReference type="EMBL" id="CAF1022962.1"/>
    </source>
</evidence>
<dbReference type="Pfam" id="PF02037">
    <property type="entry name" value="SAP"/>
    <property type="match status" value="1"/>
</dbReference>
<dbReference type="OrthoDB" id="119028at2759"/>
<dbReference type="EMBL" id="CAJNOC010004473">
    <property type="protein sequence ID" value="CAF1022962.1"/>
    <property type="molecule type" value="Genomic_DNA"/>
</dbReference>
<dbReference type="SMART" id="SM00513">
    <property type="entry name" value="SAP"/>
    <property type="match status" value="1"/>
</dbReference>
<comment type="caution">
    <text evidence="2">The sequence shown here is derived from an EMBL/GenBank/DDBJ whole genome shotgun (WGS) entry which is preliminary data.</text>
</comment>
<reference evidence="2" key="1">
    <citation type="submission" date="2021-02" db="EMBL/GenBank/DDBJ databases">
        <authorList>
            <person name="Nowell W R."/>
        </authorList>
    </citation>
    <scope>NUCLEOTIDE SEQUENCE</scope>
    <source>
        <strain evidence="2">Ploen Becks lab</strain>
    </source>
</reference>
<dbReference type="SUPFAM" id="SSF68906">
    <property type="entry name" value="SAP domain"/>
    <property type="match status" value="1"/>
</dbReference>
<evidence type="ECO:0000313" key="3">
    <source>
        <dbReference type="Proteomes" id="UP000663879"/>
    </source>
</evidence>
<dbReference type="Proteomes" id="UP000663879">
    <property type="component" value="Unassembled WGS sequence"/>
</dbReference>
<evidence type="ECO:0000259" key="1">
    <source>
        <dbReference type="PROSITE" id="PS50800"/>
    </source>
</evidence>